<dbReference type="NCBIfam" id="NF003650">
    <property type="entry name" value="PRK05286.2-3"/>
    <property type="match status" value="1"/>
</dbReference>
<feature type="binding site" evidence="11">
    <location>
        <position position="213"/>
    </location>
    <ligand>
        <name>substrate</name>
    </ligand>
</feature>
<proteinExistence type="inferred from homology"/>
<dbReference type="NCBIfam" id="TIGR01036">
    <property type="entry name" value="pyrD_sub2"/>
    <property type="match status" value="1"/>
</dbReference>
<dbReference type="PANTHER" id="PTHR48109:SF4">
    <property type="entry name" value="DIHYDROOROTATE DEHYDROGENASE (QUINONE), MITOCHONDRIAL"/>
    <property type="match status" value="1"/>
</dbReference>
<evidence type="ECO:0000256" key="1">
    <source>
        <dbReference type="ARBA" id="ARBA00003125"/>
    </source>
</evidence>
<feature type="binding site" evidence="11">
    <location>
        <position position="96"/>
    </location>
    <ligand>
        <name>substrate</name>
    </ligand>
</feature>
<dbReference type="Gene3D" id="3.20.20.70">
    <property type="entry name" value="Aldolase class I"/>
    <property type="match status" value="1"/>
</dbReference>
<dbReference type="EC" id="1.3.5.2" evidence="11"/>
<feature type="binding site" evidence="11">
    <location>
        <begin position="281"/>
        <end position="282"/>
    </location>
    <ligand>
        <name>substrate</name>
    </ligand>
</feature>
<dbReference type="CDD" id="cd04738">
    <property type="entry name" value="DHOD_2_like"/>
    <property type="match status" value="1"/>
</dbReference>
<dbReference type="InterPro" id="IPR013785">
    <property type="entry name" value="Aldolase_TIM"/>
</dbReference>
<dbReference type="PANTHER" id="PTHR48109">
    <property type="entry name" value="DIHYDROOROTATE DEHYDROGENASE (QUINONE), MITOCHONDRIAL-RELATED"/>
    <property type="match status" value="1"/>
</dbReference>
<name>A0A161KFJ7_9SYNE</name>
<protein>
    <recommendedName>
        <fullName evidence="11">Dihydroorotate dehydrogenase (quinone)</fullName>
        <ecNumber evidence="11">1.3.5.2</ecNumber>
    </recommendedName>
    <alternativeName>
        <fullName evidence="11">DHOdehase</fullName>
        <shortName evidence="11">DHOD</shortName>
        <shortName evidence="11">DHODase</shortName>
    </alternativeName>
    <alternativeName>
        <fullName evidence="11">Dihydroorotate oxidase</fullName>
    </alternativeName>
</protein>
<gene>
    <name evidence="11" type="primary">pyrD</name>
    <name evidence="13" type="ORF">FLM9_803</name>
</gene>
<accession>A0A161KFJ7</accession>
<comment type="cofactor">
    <cofactor evidence="11">
        <name>FMN</name>
        <dbReference type="ChEBI" id="CHEBI:58210"/>
    </cofactor>
    <text evidence="11">Binds 1 FMN per subunit.</text>
</comment>
<keyword evidence="5 11" id="KW-0285">Flavoprotein</keyword>
<dbReference type="InterPro" id="IPR050074">
    <property type="entry name" value="DHO_dehydrogenase"/>
</dbReference>
<dbReference type="UniPathway" id="UPA00070">
    <property type="reaction ID" value="UER00946"/>
</dbReference>
<comment type="caution">
    <text evidence="11">Lacks conserved residue(s) required for the propagation of feature annotation.</text>
</comment>
<evidence type="ECO:0000256" key="10">
    <source>
        <dbReference type="ARBA" id="ARBA00048639"/>
    </source>
</evidence>
<feature type="binding site" evidence="11">
    <location>
        <position position="208"/>
    </location>
    <ligand>
        <name>substrate</name>
    </ligand>
</feature>
<dbReference type="AlphaFoldDB" id="A0A161KFJ7"/>
<keyword evidence="6 11" id="KW-0288">FMN</keyword>
<evidence type="ECO:0000256" key="2">
    <source>
        <dbReference type="ARBA" id="ARBA00004370"/>
    </source>
</evidence>
<organism evidence="13 14">
    <name type="scientific">Candidatus Synechococcus spongiarum</name>
    <dbReference type="NCBI Taxonomy" id="431041"/>
    <lineage>
        <taxon>Bacteria</taxon>
        <taxon>Bacillati</taxon>
        <taxon>Cyanobacteriota</taxon>
        <taxon>Cyanophyceae</taxon>
        <taxon>Synechococcales</taxon>
        <taxon>Synechococcaceae</taxon>
        <taxon>Synechococcus</taxon>
    </lineage>
</organism>
<feature type="binding site" evidence="11">
    <location>
        <position position="116"/>
    </location>
    <ligand>
        <name>FMN</name>
        <dbReference type="ChEBI" id="CHEBI:58210"/>
    </ligand>
</feature>
<evidence type="ECO:0000256" key="5">
    <source>
        <dbReference type="ARBA" id="ARBA00022630"/>
    </source>
</evidence>
<dbReference type="EMBL" id="FITM01000092">
    <property type="protein sequence ID" value="CZB17374.1"/>
    <property type="molecule type" value="Genomic_DNA"/>
</dbReference>
<comment type="subcellular location">
    <subcellularLocation>
        <location evidence="11">Cell membrane</location>
        <topology evidence="11">Peripheral membrane protein</topology>
    </subcellularLocation>
    <subcellularLocation>
        <location evidence="2">Membrane</location>
    </subcellularLocation>
</comment>
<evidence type="ECO:0000256" key="11">
    <source>
        <dbReference type="HAMAP-Rule" id="MF_00225"/>
    </source>
</evidence>
<keyword evidence="7 11" id="KW-0665">Pyrimidine biosynthesis</keyword>
<feature type="binding site" evidence="11">
    <location>
        <position position="309"/>
    </location>
    <ligand>
        <name>FMN</name>
        <dbReference type="ChEBI" id="CHEBI:58210"/>
    </ligand>
</feature>
<dbReference type="GO" id="GO:0005886">
    <property type="term" value="C:plasma membrane"/>
    <property type="evidence" value="ECO:0007669"/>
    <property type="project" value="UniProtKB-SubCell"/>
</dbReference>
<dbReference type="InterPro" id="IPR005720">
    <property type="entry name" value="Dihydroorotate_DH_cat"/>
</dbReference>
<evidence type="ECO:0000256" key="6">
    <source>
        <dbReference type="ARBA" id="ARBA00022643"/>
    </source>
</evidence>
<evidence type="ECO:0000256" key="8">
    <source>
        <dbReference type="ARBA" id="ARBA00023002"/>
    </source>
</evidence>
<comment type="similarity">
    <text evidence="4 11">Belongs to the dihydroorotate dehydrogenase family. Type 2 subfamily.</text>
</comment>
<feature type="binding site" evidence="11">
    <location>
        <position position="208"/>
    </location>
    <ligand>
        <name>FMN</name>
        <dbReference type="ChEBI" id="CHEBI:58210"/>
    </ligand>
</feature>
<evidence type="ECO:0000256" key="4">
    <source>
        <dbReference type="ARBA" id="ARBA00005359"/>
    </source>
</evidence>
<dbReference type="Pfam" id="PF01180">
    <property type="entry name" value="DHO_dh"/>
    <property type="match status" value="1"/>
</dbReference>
<feature type="active site" description="Nucleophile" evidence="11">
    <location>
        <position position="211"/>
    </location>
</feature>
<dbReference type="PROSITE" id="PS00912">
    <property type="entry name" value="DHODEHASE_2"/>
    <property type="match status" value="1"/>
</dbReference>
<evidence type="ECO:0000256" key="3">
    <source>
        <dbReference type="ARBA" id="ARBA00005161"/>
    </source>
</evidence>
<evidence type="ECO:0000313" key="13">
    <source>
        <dbReference type="EMBL" id="CZB17374.1"/>
    </source>
</evidence>
<dbReference type="SUPFAM" id="SSF51395">
    <property type="entry name" value="FMN-linked oxidoreductases"/>
    <property type="match status" value="1"/>
</dbReference>
<comment type="pathway">
    <text evidence="3 11">Pyrimidine metabolism; UMP biosynthesis via de novo pathway; orotate from (S)-dihydroorotate (quinone route): step 1/1.</text>
</comment>
<dbReference type="InterPro" id="IPR005719">
    <property type="entry name" value="Dihydroorotate_DH_2"/>
</dbReference>
<feature type="binding site" evidence="11">
    <location>
        <begin position="141"/>
        <end position="145"/>
    </location>
    <ligand>
        <name>substrate</name>
    </ligand>
</feature>
<dbReference type="Proteomes" id="UP000182631">
    <property type="component" value="Unassembled WGS sequence"/>
</dbReference>
<dbReference type="GO" id="GO:0044205">
    <property type="term" value="P:'de novo' UMP biosynthetic process"/>
    <property type="evidence" value="ECO:0007669"/>
    <property type="project" value="UniProtKB-UniRule"/>
</dbReference>
<evidence type="ECO:0000313" key="14">
    <source>
        <dbReference type="Proteomes" id="UP000182631"/>
    </source>
</evidence>
<dbReference type="HAMAP" id="MF_00225">
    <property type="entry name" value="DHO_dh_type2"/>
    <property type="match status" value="1"/>
</dbReference>
<comment type="subunit">
    <text evidence="11">Monomer.</text>
</comment>
<comment type="function">
    <text evidence="1 11">Catalyzes the conversion of dihydroorotate to orotate with quinone as electron acceptor.</text>
</comment>
<feature type="binding site" evidence="11">
    <location>
        <position position="175"/>
    </location>
    <ligand>
        <name>FMN</name>
        <dbReference type="ChEBI" id="CHEBI:58210"/>
    </ligand>
</feature>
<evidence type="ECO:0000259" key="12">
    <source>
        <dbReference type="Pfam" id="PF01180"/>
    </source>
</evidence>
<reference evidence="14" key="1">
    <citation type="submission" date="2016-02" db="EMBL/GenBank/DDBJ databases">
        <authorList>
            <person name="liu f."/>
        </authorList>
    </citation>
    <scope>NUCLEOTIDE SEQUENCE [LARGE SCALE GENOMIC DNA]</scope>
</reference>
<sequence length="401" mass="43213">MKPVLVTPVIGGHHPHPYQRFIGPLLARDDGPDPELMSQLSLQVLAWAARGRRWPPWRGLLASTTAVLQRRDPRLQQHCLGLTFPNLLGLAAGFDKNGVAAAIWHCFGFGFAELGTMTALPQRGNPRPRLFRLAAEQAALNRMGFNNQGSLRAATGLREQQLPPPGQRPALLGLNIGKSRATPMAAAVEDYAVSYGRLAPLADYVVINVSSPNTPGLRELQSVEALRQLIGRLQATPLPTPRPPLLVKLAPDLTDDQLLELAELALDLHRQGWLAGIIANNTSLDRHGLGARRLMTGRTLAEEAGGLSGAPIRARSLAVLRQLWRRVGGRVPLVGVGGIDSPQAAWERLAAGASLLQLYTGWIYQGPQLVPVVLEGLLKQLDAHGLNSVADGVGTELPWLS</sequence>
<comment type="catalytic activity">
    <reaction evidence="10 11">
        <text>(S)-dihydroorotate + a quinone = orotate + a quinol</text>
        <dbReference type="Rhea" id="RHEA:30187"/>
        <dbReference type="ChEBI" id="CHEBI:24646"/>
        <dbReference type="ChEBI" id="CHEBI:30839"/>
        <dbReference type="ChEBI" id="CHEBI:30864"/>
        <dbReference type="ChEBI" id="CHEBI:132124"/>
        <dbReference type="EC" id="1.3.5.2"/>
    </reaction>
</comment>
<feature type="domain" description="Dihydroorotate dehydrogenase catalytic" evidence="12">
    <location>
        <begin position="75"/>
        <end position="381"/>
    </location>
</feature>
<feature type="binding site" evidence="11">
    <location>
        <position position="248"/>
    </location>
    <ligand>
        <name>FMN</name>
        <dbReference type="ChEBI" id="CHEBI:58210"/>
    </ligand>
</feature>
<keyword evidence="8 11" id="KW-0560">Oxidoreductase</keyword>
<dbReference type="GO" id="GO:0106430">
    <property type="term" value="F:dihydroorotate dehydrogenase (quinone) activity"/>
    <property type="evidence" value="ECO:0007669"/>
    <property type="project" value="UniProtKB-EC"/>
</dbReference>
<keyword evidence="9 11" id="KW-0472">Membrane</keyword>
<feature type="binding site" evidence="11">
    <location>
        <begin position="359"/>
        <end position="360"/>
    </location>
    <ligand>
        <name>FMN</name>
        <dbReference type="ChEBI" id="CHEBI:58210"/>
    </ligand>
</feature>
<evidence type="ECO:0000256" key="7">
    <source>
        <dbReference type="ARBA" id="ARBA00022975"/>
    </source>
</evidence>
<evidence type="ECO:0000256" key="9">
    <source>
        <dbReference type="ARBA" id="ARBA00023136"/>
    </source>
</evidence>
<dbReference type="InterPro" id="IPR001295">
    <property type="entry name" value="Dihydroorotate_DH_CS"/>
</dbReference>
<keyword evidence="14" id="KW-1185">Reference proteome</keyword>
<dbReference type="NCBIfam" id="NF003652">
    <property type="entry name" value="PRK05286.2-5"/>
    <property type="match status" value="1"/>
</dbReference>
<dbReference type="GO" id="GO:0006207">
    <property type="term" value="P:'de novo' pyrimidine nucleobase biosynthetic process"/>
    <property type="evidence" value="ECO:0007669"/>
    <property type="project" value="UniProtKB-UniRule"/>
</dbReference>
<keyword evidence="11" id="KW-1003">Cell membrane</keyword>
<feature type="binding site" evidence="11">
    <location>
        <begin position="92"/>
        <end position="96"/>
    </location>
    <ligand>
        <name>FMN</name>
        <dbReference type="ChEBI" id="CHEBI:58210"/>
    </ligand>
</feature>
<dbReference type="GO" id="GO:0005737">
    <property type="term" value="C:cytoplasm"/>
    <property type="evidence" value="ECO:0007669"/>
    <property type="project" value="InterPro"/>
</dbReference>
<feature type="binding site" evidence="11">
    <location>
        <position position="338"/>
    </location>
    <ligand>
        <name>FMN</name>
        <dbReference type="ChEBI" id="CHEBI:58210"/>
    </ligand>
</feature>